<evidence type="ECO:0000256" key="2">
    <source>
        <dbReference type="ARBA" id="ARBA00022980"/>
    </source>
</evidence>
<dbReference type="PANTHER" id="PTHR10965">
    <property type="entry name" value="60S RIBOSOMAL PROTEIN L38"/>
    <property type="match status" value="1"/>
</dbReference>
<dbReference type="EMBL" id="LFJN01000001">
    <property type="protein sequence ID" value="KPI45920.1"/>
    <property type="molecule type" value="Genomic_DNA"/>
</dbReference>
<keyword evidence="2 4" id="KW-0689">Ribosomal protein</keyword>
<dbReference type="InterPro" id="IPR002675">
    <property type="entry name" value="Ribosomal_eL38"/>
</dbReference>
<dbReference type="GO" id="GO:0006412">
    <property type="term" value="P:translation"/>
    <property type="evidence" value="ECO:0007669"/>
    <property type="project" value="InterPro"/>
</dbReference>
<name>A0A0N1HHE8_9EURO</name>
<evidence type="ECO:0000256" key="4">
    <source>
        <dbReference type="RuleBase" id="RU003445"/>
    </source>
</evidence>
<dbReference type="GO" id="GO:0022625">
    <property type="term" value="C:cytosolic large ribosomal subunit"/>
    <property type="evidence" value="ECO:0007669"/>
    <property type="project" value="TreeGrafter"/>
</dbReference>
<dbReference type="GeneID" id="28738931"/>
<evidence type="ECO:0000256" key="3">
    <source>
        <dbReference type="ARBA" id="ARBA00023274"/>
    </source>
</evidence>
<evidence type="ECO:0000256" key="1">
    <source>
        <dbReference type="ARBA" id="ARBA00007803"/>
    </source>
</evidence>
<dbReference type="Proteomes" id="UP000038010">
    <property type="component" value="Unassembled WGS sequence"/>
</dbReference>
<feature type="region of interest" description="Disordered" evidence="5">
    <location>
        <begin position="19"/>
        <end position="46"/>
    </location>
</feature>
<dbReference type="Gene3D" id="3.30.720.90">
    <property type="match status" value="1"/>
</dbReference>
<dbReference type="Pfam" id="PF01781">
    <property type="entry name" value="Ribosomal_L38e"/>
    <property type="match status" value="1"/>
</dbReference>
<comment type="similarity">
    <text evidence="1 4">Belongs to the eukaryotic ribosomal protein eL38 family.</text>
</comment>
<accession>A0A0N1HHE8</accession>
<keyword evidence="3 4" id="KW-0687">Ribonucleoprotein</keyword>
<dbReference type="VEuPathDB" id="FungiDB:AB675_674"/>
<evidence type="ECO:0000313" key="7">
    <source>
        <dbReference type="Proteomes" id="UP000038010"/>
    </source>
</evidence>
<dbReference type="PANTHER" id="PTHR10965:SF0">
    <property type="entry name" value="LARGE RIBOSOMAL SUBUNIT PROTEIN EL38"/>
    <property type="match status" value="1"/>
</dbReference>
<dbReference type="GO" id="GO:0003735">
    <property type="term" value="F:structural constituent of ribosome"/>
    <property type="evidence" value="ECO:0007669"/>
    <property type="project" value="InterPro"/>
</dbReference>
<dbReference type="STRING" id="1664694.A0A0N1HHE8"/>
<organism evidence="6 7">
    <name type="scientific">Cyphellophora attinorum</name>
    <dbReference type="NCBI Taxonomy" id="1664694"/>
    <lineage>
        <taxon>Eukaryota</taxon>
        <taxon>Fungi</taxon>
        <taxon>Dikarya</taxon>
        <taxon>Ascomycota</taxon>
        <taxon>Pezizomycotina</taxon>
        <taxon>Eurotiomycetes</taxon>
        <taxon>Chaetothyriomycetidae</taxon>
        <taxon>Chaetothyriales</taxon>
        <taxon>Cyphellophoraceae</taxon>
        <taxon>Cyphellophora</taxon>
    </lineage>
</organism>
<keyword evidence="7" id="KW-1185">Reference proteome</keyword>
<protein>
    <submittedName>
        <fullName evidence="6">60S ribosomal protein L38-1</fullName>
    </submittedName>
</protein>
<dbReference type="InterPro" id="IPR038464">
    <property type="entry name" value="Ribosomal_eL38_sf"/>
</dbReference>
<evidence type="ECO:0000256" key="5">
    <source>
        <dbReference type="SAM" id="MobiDB-lite"/>
    </source>
</evidence>
<sequence length="94" mass="10508">MPSQVTDIKEFLEIARRKDAKSARIKPAKKSASVRTSKSKTAGGKEQIKFKIRASRHLHTLILTDKVKVDKIKQSLPPNLTVTEVGGKEKKTKK</sequence>
<gene>
    <name evidence="6" type="ORF">AB675_674</name>
</gene>
<dbReference type="RefSeq" id="XP_018005883.1">
    <property type="nucleotide sequence ID" value="XM_018147062.1"/>
</dbReference>
<reference evidence="6 7" key="1">
    <citation type="submission" date="2015-06" db="EMBL/GenBank/DDBJ databases">
        <title>Draft genome of the ant-associated black yeast Phialophora attae CBS 131958.</title>
        <authorList>
            <person name="Moreno L.F."/>
            <person name="Stielow B.J."/>
            <person name="de Hoog S."/>
            <person name="Vicente V.A."/>
            <person name="Weiss V.A."/>
            <person name="de Vries M."/>
            <person name="Cruz L.M."/>
            <person name="Souza E.M."/>
        </authorList>
    </citation>
    <scope>NUCLEOTIDE SEQUENCE [LARGE SCALE GENOMIC DNA]</scope>
    <source>
        <strain evidence="6 7">CBS 131958</strain>
    </source>
</reference>
<comment type="caution">
    <text evidence="6">The sequence shown here is derived from an EMBL/GenBank/DDBJ whole genome shotgun (WGS) entry which is preliminary data.</text>
</comment>
<evidence type="ECO:0000313" key="6">
    <source>
        <dbReference type="EMBL" id="KPI45920.1"/>
    </source>
</evidence>
<dbReference type="AlphaFoldDB" id="A0A0N1HHE8"/>
<dbReference type="GO" id="GO:0022618">
    <property type="term" value="P:protein-RNA complex assembly"/>
    <property type="evidence" value="ECO:0007669"/>
    <property type="project" value="TreeGrafter"/>
</dbReference>
<proteinExistence type="inferred from homology"/>
<dbReference type="OrthoDB" id="10250488at2759"/>